<keyword evidence="1" id="KW-0812">Transmembrane</keyword>
<feature type="transmembrane region" description="Helical" evidence="1">
    <location>
        <begin position="79"/>
        <end position="99"/>
    </location>
</feature>
<evidence type="ECO:0000313" key="3">
    <source>
        <dbReference type="Proteomes" id="UP001157125"/>
    </source>
</evidence>
<accession>A0ABQ6IG10</accession>
<dbReference type="RefSeq" id="WP_284328785.1">
    <property type="nucleotide sequence ID" value="NZ_BSUN01000001.1"/>
</dbReference>
<dbReference type="EMBL" id="BSUN01000001">
    <property type="protein sequence ID" value="GMA36835.1"/>
    <property type="molecule type" value="Genomic_DNA"/>
</dbReference>
<dbReference type="PANTHER" id="PTHR38446">
    <property type="entry name" value="BLL0914 PROTEIN"/>
    <property type="match status" value="1"/>
</dbReference>
<comment type="caution">
    <text evidence="2">The sequence shown here is derived from an EMBL/GenBank/DDBJ whole genome shotgun (WGS) entry which is preliminary data.</text>
</comment>
<name>A0ABQ6IG10_9MICO</name>
<dbReference type="Proteomes" id="UP001157125">
    <property type="component" value="Unassembled WGS sequence"/>
</dbReference>
<dbReference type="Pfam" id="PF06993">
    <property type="entry name" value="DUF1304"/>
    <property type="match status" value="1"/>
</dbReference>
<gene>
    <name evidence="2" type="ORF">GCM10025876_30390</name>
</gene>
<feature type="transmembrane region" description="Helical" evidence="1">
    <location>
        <begin position="54"/>
        <end position="72"/>
    </location>
</feature>
<keyword evidence="1" id="KW-0472">Membrane</keyword>
<dbReference type="PANTHER" id="PTHR38446:SF1">
    <property type="entry name" value="BLL0914 PROTEIN"/>
    <property type="match status" value="1"/>
</dbReference>
<proteinExistence type="predicted"/>
<evidence type="ECO:0000256" key="1">
    <source>
        <dbReference type="SAM" id="Phobius"/>
    </source>
</evidence>
<keyword evidence="3" id="KW-1185">Reference proteome</keyword>
<protein>
    <submittedName>
        <fullName evidence="2">Membrane protein</fullName>
    </submittedName>
</protein>
<evidence type="ECO:0000313" key="2">
    <source>
        <dbReference type="EMBL" id="GMA36835.1"/>
    </source>
</evidence>
<keyword evidence="1" id="KW-1133">Transmembrane helix</keyword>
<reference evidence="3" key="1">
    <citation type="journal article" date="2019" name="Int. J. Syst. Evol. Microbiol.">
        <title>The Global Catalogue of Microorganisms (GCM) 10K type strain sequencing project: providing services to taxonomists for standard genome sequencing and annotation.</title>
        <authorList>
            <consortium name="The Broad Institute Genomics Platform"/>
            <consortium name="The Broad Institute Genome Sequencing Center for Infectious Disease"/>
            <person name="Wu L."/>
            <person name="Ma J."/>
        </authorList>
    </citation>
    <scope>NUCLEOTIDE SEQUENCE [LARGE SCALE GENOMIC DNA]</scope>
    <source>
        <strain evidence="3">NBRC 112299</strain>
    </source>
</reference>
<organism evidence="2 3">
    <name type="scientific">Demequina litorisediminis</name>
    <dbReference type="NCBI Taxonomy" id="1849022"/>
    <lineage>
        <taxon>Bacteria</taxon>
        <taxon>Bacillati</taxon>
        <taxon>Actinomycetota</taxon>
        <taxon>Actinomycetes</taxon>
        <taxon>Micrococcales</taxon>
        <taxon>Demequinaceae</taxon>
        <taxon>Demequina</taxon>
    </lineage>
</organism>
<sequence length="127" mass="12858">MLTLALILAGLAAAIHVYIFYLESVAWTRPATRATFSTTEEEAAATRGMAYNQGFYNLFLALVTIAGIVASAQGSGAVGAALLIAGCGSMAAAAVVLIISDKKYVPAALKQGTLPALALVALAVSAL</sequence>
<dbReference type="InterPro" id="IPR009732">
    <property type="entry name" value="DUF1304"/>
</dbReference>